<name>A0A1Y1XZT3_9FUNG</name>
<dbReference type="OrthoDB" id="10252718at2759"/>
<keyword evidence="7" id="KW-0496">Mitochondrion</keyword>
<dbReference type="PANTHER" id="PTHR13094">
    <property type="entry name" value="NADH-UBIQUINONE OXIDOREDUCTASE PDSW SUBUNIT"/>
    <property type="match status" value="1"/>
</dbReference>
<dbReference type="EMBL" id="MCFE01000338">
    <property type="protein sequence ID" value="ORX91175.1"/>
    <property type="molecule type" value="Genomic_DNA"/>
</dbReference>
<dbReference type="PANTHER" id="PTHR13094:SF1">
    <property type="entry name" value="NADH DEHYDROGENASE [UBIQUINONE] 1 BETA SUBCOMPLEX SUBUNIT 10"/>
    <property type="match status" value="1"/>
</dbReference>
<evidence type="ECO:0000256" key="4">
    <source>
        <dbReference type="ARBA" id="ARBA00022660"/>
    </source>
</evidence>
<accession>A0A1Y1XZT3</accession>
<dbReference type="Proteomes" id="UP000193498">
    <property type="component" value="Unassembled WGS sequence"/>
</dbReference>
<evidence type="ECO:0000256" key="3">
    <source>
        <dbReference type="ARBA" id="ARBA00022448"/>
    </source>
</evidence>
<keyword evidence="4" id="KW-0679">Respiratory chain</keyword>
<keyword evidence="5" id="KW-0999">Mitochondrion inner membrane</keyword>
<keyword evidence="10" id="KW-1185">Reference proteome</keyword>
<comment type="caution">
    <text evidence="9">The sequence shown here is derived from an EMBL/GenBank/DDBJ whole genome shotgun (WGS) entry which is preliminary data.</text>
</comment>
<evidence type="ECO:0000256" key="2">
    <source>
        <dbReference type="ARBA" id="ARBA00008317"/>
    </source>
</evidence>
<dbReference type="Pfam" id="PF10249">
    <property type="entry name" value="NDUFB10"/>
    <property type="match status" value="1"/>
</dbReference>
<evidence type="ECO:0000256" key="8">
    <source>
        <dbReference type="ARBA" id="ARBA00023136"/>
    </source>
</evidence>
<keyword evidence="6" id="KW-0249">Electron transport</keyword>
<sequence length="101" mass="12119">MSATESWKYPEHKTYPKVPEIEEVDKDDREAVLAARNQRVREDWVKLMEERIVKKKLRECYRTQGVNHYENCRHLALAYLKSLRTNKVRGPREIKDTLADF</sequence>
<evidence type="ECO:0000313" key="10">
    <source>
        <dbReference type="Proteomes" id="UP000193498"/>
    </source>
</evidence>
<dbReference type="AlphaFoldDB" id="A0A1Y1XZT3"/>
<dbReference type="GO" id="GO:0005743">
    <property type="term" value="C:mitochondrial inner membrane"/>
    <property type="evidence" value="ECO:0007669"/>
    <property type="project" value="UniProtKB-SubCell"/>
</dbReference>
<evidence type="ECO:0000256" key="1">
    <source>
        <dbReference type="ARBA" id="ARBA00004443"/>
    </source>
</evidence>
<dbReference type="InterPro" id="IPR039993">
    <property type="entry name" value="NDUFB10"/>
</dbReference>
<protein>
    <recommendedName>
        <fullName evidence="11">NADH-ubiquinone oxidoreductase 12 kDa subunit</fullName>
    </recommendedName>
</protein>
<evidence type="ECO:0000256" key="6">
    <source>
        <dbReference type="ARBA" id="ARBA00022982"/>
    </source>
</evidence>
<reference evidence="9 10" key="1">
    <citation type="submission" date="2016-07" db="EMBL/GenBank/DDBJ databases">
        <title>Pervasive Adenine N6-methylation of Active Genes in Fungi.</title>
        <authorList>
            <consortium name="DOE Joint Genome Institute"/>
            <person name="Mondo S.J."/>
            <person name="Dannebaum R.O."/>
            <person name="Kuo R.C."/>
            <person name="Labutti K."/>
            <person name="Haridas S."/>
            <person name="Kuo A."/>
            <person name="Salamov A."/>
            <person name="Ahrendt S.R."/>
            <person name="Lipzen A."/>
            <person name="Sullivan W."/>
            <person name="Andreopoulos W.B."/>
            <person name="Clum A."/>
            <person name="Lindquist E."/>
            <person name="Daum C."/>
            <person name="Ramamoorthy G.K."/>
            <person name="Gryganskyi A."/>
            <person name="Culley D."/>
            <person name="Magnuson J.K."/>
            <person name="James T.Y."/>
            <person name="O'Malley M.A."/>
            <person name="Stajich J.E."/>
            <person name="Spatafora J.W."/>
            <person name="Visel A."/>
            <person name="Grigoriev I.V."/>
        </authorList>
    </citation>
    <scope>NUCLEOTIDE SEQUENCE [LARGE SCALE GENOMIC DNA]</scope>
    <source>
        <strain evidence="9 10">CBS 931.73</strain>
    </source>
</reference>
<evidence type="ECO:0000256" key="5">
    <source>
        <dbReference type="ARBA" id="ARBA00022792"/>
    </source>
</evidence>
<comment type="similarity">
    <text evidence="2">Belongs to the complex I NDUFB10 subunit family.</text>
</comment>
<evidence type="ECO:0000256" key="7">
    <source>
        <dbReference type="ARBA" id="ARBA00023128"/>
    </source>
</evidence>
<organism evidence="9 10">
    <name type="scientific">Basidiobolus meristosporus CBS 931.73</name>
    <dbReference type="NCBI Taxonomy" id="1314790"/>
    <lineage>
        <taxon>Eukaryota</taxon>
        <taxon>Fungi</taxon>
        <taxon>Fungi incertae sedis</taxon>
        <taxon>Zoopagomycota</taxon>
        <taxon>Entomophthoromycotina</taxon>
        <taxon>Basidiobolomycetes</taxon>
        <taxon>Basidiobolales</taxon>
        <taxon>Basidiobolaceae</taxon>
        <taxon>Basidiobolus</taxon>
    </lineage>
</organism>
<keyword evidence="3" id="KW-0813">Transport</keyword>
<dbReference type="GO" id="GO:0045271">
    <property type="term" value="C:respiratory chain complex I"/>
    <property type="evidence" value="ECO:0007669"/>
    <property type="project" value="UniProtKB-ARBA"/>
</dbReference>
<comment type="subcellular location">
    <subcellularLocation>
        <location evidence="1">Mitochondrion inner membrane</location>
        <topology evidence="1">Peripheral membrane protein</topology>
        <orientation evidence="1">Matrix side</orientation>
    </subcellularLocation>
</comment>
<dbReference type="STRING" id="1314790.A0A1Y1XZT3"/>
<evidence type="ECO:0000313" key="9">
    <source>
        <dbReference type="EMBL" id="ORX91175.1"/>
    </source>
</evidence>
<dbReference type="InterPro" id="IPR019377">
    <property type="entry name" value="NADH_UbQ_OxRdtase_su10"/>
</dbReference>
<gene>
    <name evidence="9" type="ORF">K493DRAFT_317467</name>
</gene>
<evidence type="ECO:0008006" key="11">
    <source>
        <dbReference type="Google" id="ProtNLM"/>
    </source>
</evidence>
<keyword evidence="8" id="KW-0472">Membrane</keyword>
<proteinExistence type="inferred from homology"/>
<dbReference type="InParanoid" id="A0A1Y1XZT3"/>